<dbReference type="AlphaFoldDB" id="A0A9W8YMC6"/>
<feature type="transmembrane region" description="Helical" evidence="6">
    <location>
        <begin position="48"/>
        <end position="70"/>
    </location>
</feature>
<proteinExistence type="predicted"/>
<dbReference type="GO" id="GO:0004930">
    <property type="term" value="F:G protein-coupled receptor activity"/>
    <property type="evidence" value="ECO:0007669"/>
    <property type="project" value="TreeGrafter"/>
</dbReference>
<name>A0A9W8YMC6_9PEZI</name>
<feature type="transmembrane region" description="Helical" evidence="6">
    <location>
        <begin position="90"/>
        <end position="110"/>
    </location>
</feature>
<dbReference type="Gene3D" id="3.90.1140.10">
    <property type="entry name" value="Cyclic phosphodiesterase"/>
    <property type="match status" value="1"/>
</dbReference>
<dbReference type="SUPFAM" id="SSF55144">
    <property type="entry name" value="LigT-like"/>
    <property type="match status" value="1"/>
</dbReference>
<organism evidence="8 9">
    <name type="scientific">Gnomoniopsis smithogilvyi</name>
    <dbReference type="NCBI Taxonomy" id="1191159"/>
    <lineage>
        <taxon>Eukaryota</taxon>
        <taxon>Fungi</taxon>
        <taxon>Dikarya</taxon>
        <taxon>Ascomycota</taxon>
        <taxon>Pezizomycotina</taxon>
        <taxon>Sordariomycetes</taxon>
        <taxon>Sordariomycetidae</taxon>
        <taxon>Diaporthales</taxon>
        <taxon>Gnomoniaceae</taxon>
        <taxon>Gnomoniopsis</taxon>
    </lineage>
</organism>
<dbReference type="EMBL" id="JAPEVB010000005">
    <property type="protein sequence ID" value="KAJ4387509.1"/>
    <property type="molecule type" value="Genomic_DNA"/>
</dbReference>
<dbReference type="GO" id="GO:0007189">
    <property type="term" value="P:adenylate cyclase-activating G protein-coupled receptor signaling pathway"/>
    <property type="evidence" value="ECO:0007669"/>
    <property type="project" value="TreeGrafter"/>
</dbReference>
<dbReference type="CDD" id="cd00637">
    <property type="entry name" value="7tm_classA_rhodopsin-like"/>
    <property type="match status" value="1"/>
</dbReference>
<feature type="transmembrane region" description="Helical" evidence="6">
    <location>
        <begin position="351"/>
        <end position="372"/>
    </location>
</feature>
<keyword evidence="3 6" id="KW-1133">Transmembrane helix</keyword>
<evidence type="ECO:0000256" key="3">
    <source>
        <dbReference type="ARBA" id="ARBA00022989"/>
    </source>
</evidence>
<evidence type="ECO:0000259" key="7">
    <source>
        <dbReference type="PROSITE" id="PS50262"/>
    </source>
</evidence>
<dbReference type="GO" id="GO:0004112">
    <property type="term" value="F:cyclic-nucleotide phosphodiesterase activity"/>
    <property type="evidence" value="ECO:0007669"/>
    <property type="project" value="InterPro"/>
</dbReference>
<evidence type="ECO:0000313" key="9">
    <source>
        <dbReference type="Proteomes" id="UP001140453"/>
    </source>
</evidence>
<dbReference type="Pfam" id="PF11710">
    <property type="entry name" value="Git3"/>
    <property type="match status" value="1"/>
</dbReference>
<feature type="transmembrane region" description="Helical" evidence="6">
    <location>
        <begin position="12"/>
        <end position="36"/>
    </location>
</feature>
<dbReference type="Gene3D" id="1.20.1070.10">
    <property type="entry name" value="Rhodopsin 7-helix transmembrane proteins"/>
    <property type="match status" value="1"/>
</dbReference>
<feature type="domain" description="G-protein coupled receptors family 1 profile" evidence="7">
    <location>
        <begin position="25"/>
        <end position="403"/>
    </location>
</feature>
<evidence type="ECO:0000256" key="1">
    <source>
        <dbReference type="ARBA" id="ARBA00004141"/>
    </source>
</evidence>
<dbReference type="OrthoDB" id="100006at2759"/>
<dbReference type="InterPro" id="IPR009097">
    <property type="entry name" value="Cyclic_Pdiesterase"/>
</dbReference>
<dbReference type="InterPro" id="IPR012386">
    <property type="entry name" value="Cyclic-nucl_3Pdiesterase"/>
</dbReference>
<feature type="region of interest" description="Disordered" evidence="5">
    <location>
        <begin position="420"/>
        <end position="441"/>
    </location>
</feature>
<dbReference type="PANTHER" id="PTHR23112:SF37">
    <property type="entry name" value="G PROTEIN-COUPLED RECEPTOR GPR1"/>
    <property type="match status" value="1"/>
</dbReference>
<keyword evidence="4 6" id="KW-0472">Membrane</keyword>
<sequence>MDPKAGFDPLLAGVTFTGSLLSFIATTAVLVCFVYYRQEQQSFRHALIFNLALAEFINTLNNTISGSIYLRTHALYNGPACVANGFIGQLSVQAADFSILSIAIVTLLTITRTTYLPAASPAKKVTICLSVWVIPIITAITATSLNAMGPVSGNWCWIMSTRTDLRYALTHGWRIAIIFCTAAIYVFVWWFMHRHFRSLVSTDDSSKNGSWMSRRKGFKKMKDGKGAEEQDTELSTMSKSRISRVVGDDWELSAPEAAYVGTTEIHGGDLEEAGRRKRRQRRGSIDSVSSASDGENDGDYHDKRVRVNAPVQRRPTGTSKFDGLGTTDTTTSEFPTRYSTRRMEREIKKMLLLNAYPIMYVVLWIPGLVNRFMEATGNSSNSRVLAALQASSQFVGLANALTYGFNAKLRRKARRWWRQRKRSLRGGEKRGGGDSPNMPGSSLWLVPPPSHPLHDIITKLISSTIPSLFPASSPPPPVFSPHLTLTSNIDPAIYGDNAQAWLDSIPSPPARVVFERVMTQDFYYRRCYIKCAFEGLRAVAGIARARGVEGEETVGAKTEAWLEEWKGAFGPHVSLLYGDAPINDAKLKEVEQAVLEAGVALGGMGGWEGGTVWLVPTDRSIEEWRPIAARTL</sequence>
<keyword evidence="2 6" id="KW-0812">Transmembrane</keyword>
<feature type="region of interest" description="Disordered" evidence="5">
    <location>
        <begin position="202"/>
        <end position="240"/>
    </location>
</feature>
<feature type="transmembrane region" description="Helical" evidence="6">
    <location>
        <begin position="171"/>
        <end position="192"/>
    </location>
</feature>
<evidence type="ECO:0000313" key="8">
    <source>
        <dbReference type="EMBL" id="KAJ4387509.1"/>
    </source>
</evidence>
<feature type="transmembrane region" description="Helical" evidence="6">
    <location>
        <begin position="131"/>
        <end position="151"/>
    </location>
</feature>
<protein>
    <recommendedName>
        <fullName evidence="7">G-protein coupled receptors family 1 profile domain-containing protein</fullName>
    </recommendedName>
</protein>
<dbReference type="PROSITE" id="PS50262">
    <property type="entry name" value="G_PROTEIN_RECEP_F1_2"/>
    <property type="match status" value="1"/>
</dbReference>
<dbReference type="Proteomes" id="UP001140453">
    <property type="component" value="Unassembled WGS sequence"/>
</dbReference>
<keyword evidence="9" id="KW-1185">Reference proteome</keyword>
<evidence type="ECO:0000256" key="4">
    <source>
        <dbReference type="ARBA" id="ARBA00023136"/>
    </source>
</evidence>
<comment type="subcellular location">
    <subcellularLocation>
        <location evidence="1">Membrane</location>
        <topology evidence="1">Multi-pass membrane protein</topology>
    </subcellularLocation>
</comment>
<evidence type="ECO:0000256" key="6">
    <source>
        <dbReference type="SAM" id="Phobius"/>
    </source>
</evidence>
<feature type="compositionally biased region" description="Polar residues" evidence="5">
    <location>
        <begin position="326"/>
        <end position="336"/>
    </location>
</feature>
<dbReference type="GO" id="GO:0005886">
    <property type="term" value="C:plasma membrane"/>
    <property type="evidence" value="ECO:0007669"/>
    <property type="project" value="TreeGrafter"/>
</dbReference>
<dbReference type="PANTHER" id="PTHR23112">
    <property type="entry name" value="G PROTEIN-COUPLED RECEPTOR 157-RELATED"/>
    <property type="match status" value="1"/>
</dbReference>
<comment type="caution">
    <text evidence="8">The sequence shown here is derived from an EMBL/GenBank/DDBJ whole genome shotgun (WGS) entry which is preliminary data.</text>
</comment>
<accession>A0A9W8YMC6</accession>
<dbReference type="SUPFAM" id="SSF81321">
    <property type="entry name" value="Family A G protein-coupled receptor-like"/>
    <property type="match status" value="1"/>
</dbReference>
<evidence type="ECO:0000256" key="2">
    <source>
        <dbReference type="ARBA" id="ARBA00022692"/>
    </source>
</evidence>
<dbReference type="Pfam" id="PF07823">
    <property type="entry name" value="CPDase"/>
    <property type="match status" value="1"/>
</dbReference>
<feature type="region of interest" description="Disordered" evidence="5">
    <location>
        <begin position="263"/>
        <end position="336"/>
    </location>
</feature>
<evidence type="ECO:0000256" key="5">
    <source>
        <dbReference type="SAM" id="MobiDB-lite"/>
    </source>
</evidence>
<reference evidence="8" key="1">
    <citation type="submission" date="2022-10" db="EMBL/GenBank/DDBJ databases">
        <title>Tapping the CABI collections for fungal endophytes: first genome assemblies for Collariella, Neodidymelliopsis, Ascochyta clinopodiicola, Didymella pomorum, Didymosphaeria variabile, Neocosmospora piperis and Neocucurbitaria cava.</title>
        <authorList>
            <person name="Hill R."/>
        </authorList>
    </citation>
    <scope>NUCLEOTIDE SEQUENCE</scope>
    <source>
        <strain evidence="8">IMI 355082</strain>
    </source>
</reference>
<dbReference type="InterPro" id="IPR017452">
    <property type="entry name" value="GPCR_Rhodpsn_7TM"/>
</dbReference>
<gene>
    <name evidence="8" type="ORF">N0V93_008102</name>
</gene>
<feature type="transmembrane region" description="Helical" evidence="6">
    <location>
        <begin position="384"/>
        <end position="405"/>
    </location>
</feature>
<dbReference type="InterPro" id="IPR023041">
    <property type="entry name" value="Glucose_rcpt_Git3-like_N"/>
</dbReference>
<feature type="compositionally biased region" description="Polar residues" evidence="5">
    <location>
        <begin position="202"/>
        <end position="211"/>
    </location>
</feature>